<evidence type="ECO:0000256" key="3">
    <source>
        <dbReference type="ARBA" id="ARBA00022970"/>
    </source>
</evidence>
<reference evidence="6" key="1">
    <citation type="submission" date="2019-03" db="EMBL/GenBank/DDBJ databases">
        <title>Afifella sp. nov., isolated from activated sludge.</title>
        <authorList>
            <person name="Li Q."/>
            <person name="Liu Y."/>
        </authorList>
    </citation>
    <scope>NUCLEOTIDE SEQUENCE</scope>
    <source>
        <strain evidence="6">L72</strain>
    </source>
</reference>
<organism evidence="6 7">
    <name type="scientific">Propylenella binzhouense</name>
    <dbReference type="NCBI Taxonomy" id="2555902"/>
    <lineage>
        <taxon>Bacteria</taxon>
        <taxon>Pseudomonadati</taxon>
        <taxon>Pseudomonadota</taxon>
        <taxon>Alphaproteobacteria</taxon>
        <taxon>Hyphomicrobiales</taxon>
        <taxon>Propylenellaceae</taxon>
        <taxon>Propylenella</taxon>
    </lineage>
</organism>
<dbReference type="PANTHER" id="PTHR30483">
    <property type="entry name" value="LEUCINE-SPECIFIC-BINDING PROTEIN"/>
    <property type="match status" value="1"/>
</dbReference>
<keyword evidence="3" id="KW-0029">Amino-acid transport</keyword>
<feature type="signal peptide" evidence="4">
    <location>
        <begin position="1"/>
        <end position="25"/>
    </location>
</feature>
<name>A0A964T222_9HYPH</name>
<dbReference type="RefSeq" id="WP_161139257.1">
    <property type="nucleotide sequence ID" value="NZ_SPKJ01000007.1"/>
</dbReference>
<feature type="domain" description="Leucine-binding protein" evidence="5">
    <location>
        <begin position="29"/>
        <end position="384"/>
    </location>
</feature>
<evidence type="ECO:0000256" key="4">
    <source>
        <dbReference type="SAM" id="SignalP"/>
    </source>
</evidence>
<feature type="chain" id="PRO_5037798941" evidence="4">
    <location>
        <begin position="26"/>
        <end position="406"/>
    </location>
</feature>
<protein>
    <submittedName>
        <fullName evidence="6">Branched-chain amino acid ABC transporter substrate-binding protein</fullName>
    </submittedName>
</protein>
<keyword evidence="7" id="KW-1185">Reference proteome</keyword>
<comment type="caution">
    <text evidence="6">The sequence shown here is derived from an EMBL/GenBank/DDBJ whole genome shotgun (WGS) entry which is preliminary data.</text>
</comment>
<sequence length="406" mass="43073">MRKLLAGLSALTLTAVWSATGVATAQEQVTMALAMPLSGAWARIGEVSRAAAECAIADINEAGGIEALGGAKVNLVVADVGGSPESAKNAAERLLSAHPDISGGVGAYVSSFTLPVTEVTERAGIPWLTLSYSERITGRGYKHVFMTSPTSVKQAEDALPTILALAEQATGTKPDTVGIVMDNTPSPVGFTEGMRNGGLKKFGLELVVDQVFTPPLSVAGPIVQQVRSARPDFLLFLPTATPDIKLILEQLTQFGLTRERLPLVNNGGPMGTPDLLNVVGKDLLEGAMFITANWGLKGQEDFTEHWKECTGLPWVTQDISTYGHFWLLKEAMEMAKSADPEAVTQALHAMNLTDGPARFFPGGTVSFAENGRRNNASILIAQWRHGVPVTVFPAESAVAEPVWTGQ</sequence>
<keyword evidence="3" id="KW-0813">Transport</keyword>
<proteinExistence type="inferred from homology"/>
<dbReference type="OrthoDB" id="9791590at2"/>
<accession>A0A964T222</accession>
<dbReference type="Pfam" id="PF13458">
    <property type="entry name" value="Peripla_BP_6"/>
    <property type="match status" value="1"/>
</dbReference>
<dbReference type="CDD" id="cd06340">
    <property type="entry name" value="PBP1_ABC_ligand_binding-like"/>
    <property type="match status" value="1"/>
</dbReference>
<dbReference type="InterPro" id="IPR028081">
    <property type="entry name" value="Leu-bd"/>
</dbReference>
<evidence type="ECO:0000259" key="5">
    <source>
        <dbReference type="Pfam" id="PF13458"/>
    </source>
</evidence>
<dbReference type="Gene3D" id="3.40.50.2300">
    <property type="match status" value="2"/>
</dbReference>
<evidence type="ECO:0000256" key="2">
    <source>
        <dbReference type="ARBA" id="ARBA00022729"/>
    </source>
</evidence>
<dbReference type="Proteomes" id="UP000773614">
    <property type="component" value="Unassembled WGS sequence"/>
</dbReference>
<comment type="similarity">
    <text evidence="1">Belongs to the leucine-binding protein family.</text>
</comment>
<dbReference type="PANTHER" id="PTHR30483:SF37">
    <property type="entry name" value="ABC TRANSPORTER SUBSTRATE-BINDING PROTEIN"/>
    <property type="match status" value="1"/>
</dbReference>
<evidence type="ECO:0000313" key="6">
    <source>
        <dbReference type="EMBL" id="MYZ46920.1"/>
    </source>
</evidence>
<dbReference type="InterPro" id="IPR028082">
    <property type="entry name" value="Peripla_BP_I"/>
</dbReference>
<dbReference type="EMBL" id="SPKJ01000007">
    <property type="protein sequence ID" value="MYZ46920.1"/>
    <property type="molecule type" value="Genomic_DNA"/>
</dbReference>
<evidence type="ECO:0000313" key="7">
    <source>
        <dbReference type="Proteomes" id="UP000773614"/>
    </source>
</evidence>
<dbReference type="GO" id="GO:0006865">
    <property type="term" value="P:amino acid transport"/>
    <property type="evidence" value="ECO:0007669"/>
    <property type="project" value="UniProtKB-KW"/>
</dbReference>
<gene>
    <name evidence="6" type="ORF">E4O86_04240</name>
</gene>
<keyword evidence="2 4" id="KW-0732">Signal</keyword>
<dbReference type="InterPro" id="IPR051010">
    <property type="entry name" value="BCAA_transport"/>
</dbReference>
<evidence type="ECO:0000256" key="1">
    <source>
        <dbReference type="ARBA" id="ARBA00010062"/>
    </source>
</evidence>
<dbReference type="AlphaFoldDB" id="A0A964T222"/>
<dbReference type="SUPFAM" id="SSF53822">
    <property type="entry name" value="Periplasmic binding protein-like I"/>
    <property type="match status" value="1"/>
</dbReference>